<feature type="compositionally biased region" description="Low complexity" evidence="1">
    <location>
        <begin position="1"/>
        <end position="12"/>
    </location>
</feature>
<evidence type="ECO:0000313" key="3">
    <source>
        <dbReference type="Proteomes" id="UP000324222"/>
    </source>
</evidence>
<protein>
    <submittedName>
        <fullName evidence="2">Uncharacterized protein</fullName>
    </submittedName>
</protein>
<sequence length="55" mass="5748">MAGCAEVEAMGDAGDEGAADGNKGLGCHGISRGYLPLIRSMLYRTPLLEPLQPPF</sequence>
<keyword evidence="3" id="KW-1185">Reference proteome</keyword>
<dbReference type="Proteomes" id="UP000324222">
    <property type="component" value="Unassembled WGS sequence"/>
</dbReference>
<dbReference type="EMBL" id="VSRR010086643">
    <property type="protein sequence ID" value="MPC91115.1"/>
    <property type="molecule type" value="Genomic_DNA"/>
</dbReference>
<comment type="caution">
    <text evidence="2">The sequence shown here is derived from an EMBL/GenBank/DDBJ whole genome shotgun (WGS) entry which is preliminary data.</text>
</comment>
<gene>
    <name evidence="2" type="ORF">E2C01_086131</name>
</gene>
<evidence type="ECO:0000256" key="1">
    <source>
        <dbReference type="SAM" id="MobiDB-lite"/>
    </source>
</evidence>
<feature type="region of interest" description="Disordered" evidence="1">
    <location>
        <begin position="1"/>
        <end position="22"/>
    </location>
</feature>
<proteinExistence type="predicted"/>
<reference evidence="2 3" key="1">
    <citation type="submission" date="2019-05" db="EMBL/GenBank/DDBJ databases">
        <title>Another draft genome of Portunus trituberculatus and its Hox gene families provides insights of decapod evolution.</title>
        <authorList>
            <person name="Jeong J.-H."/>
            <person name="Song I."/>
            <person name="Kim S."/>
            <person name="Choi T."/>
            <person name="Kim D."/>
            <person name="Ryu S."/>
            <person name="Kim W."/>
        </authorList>
    </citation>
    <scope>NUCLEOTIDE SEQUENCE [LARGE SCALE GENOMIC DNA]</scope>
    <source>
        <tissue evidence="2">Muscle</tissue>
    </source>
</reference>
<dbReference type="AlphaFoldDB" id="A0A5B7J8V3"/>
<evidence type="ECO:0000313" key="2">
    <source>
        <dbReference type="EMBL" id="MPC91115.1"/>
    </source>
</evidence>
<accession>A0A5B7J8V3</accession>
<name>A0A5B7J8V3_PORTR</name>
<organism evidence="2 3">
    <name type="scientific">Portunus trituberculatus</name>
    <name type="common">Swimming crab</name>
    <name type="synonym">Neptunus trituberculatus</name>
    <dbReference type="NCBI Taxonomy" id="210409"/>
    <lineage>
        <taxon>Eukaryota</taxon>
        <taxon>Metazoa</taxon>
        <taxon>Ecdysozoa</taxon>
        <taxon>Arthropoda</taxon>
        <taxon>Crustacea</taxon>
        <taxon>Multicrustacea</taxon>
        <taxon>Malacostraca</taxon>
        <taxon>Eumalacostraca</taxon>
        <taxon>Eucarida</taxon>
        <taxon>Decapoda</taxon>
        <taxon>Pleocyemata</taxon>
        <taxon>Brachyura</taxon>
        <taxon>Eubrachyura</taxon>
        <taxon>Portunoidea</taxon>
        <taxon>Portunidae</taxon>
        <taxon>Portuninae</taxon>
        <taxon>Portunus</taxon>
    </lineage>
</organism>